<organism evidence="1 2">
    <name type="scientific">Sulfitobacter indolifex HEL-45</name>
    <dbReference type="NCBI Taxonomy" id="391624"/>
    <lineage>
        <taxon>Bacteria</taxon>
        <taxon>Pseudomonadati</taxon>
        <taxon>Pseudomonadota</taxon>
        <taxon>Alphaproteobacteria</taxon>
        <taxon>Rhodobacterales</taxon>
        <taxon>Roseobacteraceae</taxon>
        <taxon>Sulfitobacter</taxon>
    </lineage>
</organism>
<keyword evidence="2" id="KW-1185">Reference proteome</keyword>
<proteinExistence type="predicted"/>
<accession>A0ABM9X006</accession>
<comment type="caution">
    <text evidence="1">The sequence shown here is derived from an EMBL/GenBank/DDBJ whole genome shotgun (WGS) entry which is preliminary data.</text>
</comment>
<dbReference type="Proteomes" id="UP000003257">
    <property type="component" value="Unassembled WGS sequence"/>
</dbReference>
<sequence>FLTERFTFLIVATIEDPKNFPKP</sequence>
<evidence type="ECO:0000313" key="2">
    <source>
        <dbReference type="Proteomes" id="UP000003257"/>
    </source>
</evidence>
<evidence type="ECO:0000313" key="1">
    <source>
        <dbReference type="EMBL" id="EDQ02838.1"/>
    </source>
</evidence>
<feature type="non-terminal residue" evidence="1">
    <location>
        <position position="1"/>
    </location>
</feature>
<dbReference type="EMBL" id="ABID01000105">
    <property type="protein sequence ID" value="EDQ02838.1"/>
    <property type="molecule type" value="Genomic_DNA"/>
</dbReference>
<reference evidence="1 2" key="1">
    <citation type="submission" date="2007-11" db="EMBL/GenBank/DDBJ databases">
        <authorList>
            <person name="Wagner-Dobler I."/>
            <person name="Ferriera S."/>
            <person name="Johnson J."/>
            <person name="Kravitz S."/>
            <person name="Beeson K."/>
            <person name="Sutton G."/>
            <person name="Rogers Y.-H."/>
            <person name="Friedman R."/>
            <person name="Frazier M."/>
            <person name="Venter J.C."/>
        </authorList>
    </citation>
    <scope>NUCLEOTIDE SEQUENCE [LARGE SCALE GENOMIC DNA]</scope>
    <source>
        <strain evidence="1 2">HEL-45</strain>
    </source>
</reference>
<name>A0ABM9X006_9RHOB</name>
<gene>
    <name evidence="1" type="ORF">OIHEL45_20636</name>
</gene>
<protein>
    <submittedName>
        <fullName evidence="1">Uncharacterized protein</fullName>
    </submittedName>
</protein>